<dbReference type="GO" id="GO:0003700">
    <property type="term" value="F:DNA-binding transcription factor activity"/>
    <property type="evidence" value="ECO:0007669"/>
    <property type="project" value="UniProtKB-UniRule"/>
</dbReference>
<gene>
    <name evidence="12" type="ORF">F3Y22_tig00110895pilonHSYRG00859</name>
</gene>
<evidence type="ECO:0000313" key="12">
    <source>
        <dbReference type="EMBL" id="KAE8690567.1"/>
    </source>
</evidence>
<dbReference type="GO" id="GO:0005634">
    <property type="term" value="C:nucleus"/>
    <property type="evidence" value="ECO:0007669"/>
    <property type="project" value="UniProtKB-SubCell"/>
</dbReference>
<feature type="compositionally biased region" description="Low complexity" evidence="10">
    <location>
        <begin position="167"/>
        <end position="187"/>
    </location>
</feature>
<dbReference type="Proteomes" id="UP000436088">
    <property type="component" value="Unassembled WGS sequence"/>
</dbReference>
<proteinExistence type="predicted"/>
<dbReference type="GO" id="GO:0008270">
    <property type="term" value="F:zinc ion binding"/>
    <property type="evidence" value="ECO:0007669"/>
    <property type="project" value="UniProtKB-KW"/>
</dbReference>
<organism evidence="12 13">
    <name type="scientific">Hibiscus syriacus</name>
    <name type="common">Rose of Sharon</name>
    <dbReference type="NCBI Taxonomy" id="106335"/>
    <lineage>
        <taxon>Eukaryota</taxon>
        <taxon>Viridiplantae</taxon>
        <taxon>Streptophyta</taxon>
        <taxon>Embryophyta</taxon>
        <taxon>Tracheophyta</taxon>
        <taxon>Spermatophyta</taxon>
        <taxon>Magnoliopsida</taxon>
        <taxon>eudicotyledons</taxon>
        <taxon>Gunneridae</taxon>
        <taxon>Pentapetalae</taxon>
        <taxon>rosids</taxon>
        <taxon>malvids</taxon>
        <taxon>Malvales</taxon>
        <taxon>Malvaceae</taxon>
        <taxon>Malvoideae</taxon>
        <taxon>Hibiscus</taxon>
    </lineage>
</organism>
<dbReference type="InterPro" id="IPR003851">
    <property type="entry name" value="Znf_Dof"/>
</dbReference>
<evidence type="ECO:0000256" key="1">
    <source>
        <dbReference type="ARBA" id="ARBA00022723"/>
    </source>
</evidence>
<dbReference type="EMBL" id="VEPZ02001152">
    <property type="protein sequence ID" value="KAE8690567.1"/>
    <property type="molecule type" value="Genomic_DNA"/>
</dbReference>
<keyword evidence="2 8" id="KW-0863">Zinc-finger</keyword>
<keyword evidence="7 8" id="KW-0539">Nucleus</keyword>
<dbReference type="PROSITE" id="PS50884">
    <property type="entry name" value="ZF_DOF_2"/>
    <property type="match status" value="1"/>
</dbReference>
<evidence type="ECO:0000256" key="5">
    <source>
        <dbReference type="ARBA" id="ARBA00023125"/>
    </source>
</evidence>
<name>A0A6A2ZG04_HIBSY</name>
<evidence type="ECO:0000256" key="8">
    <source>
        <dbReference type="PROSITE-ProRule" id="PRU00071"/>
    </source>
</evidence>
<protein>
    <recommendedName>
        <fullName evidence="9">Dof zinc finger protein</fullName>
    </recommendedName>
</protein>
<comment type="function">
    <text evidence="9">Transcription factor that binds specifically to a 5'-AA[AG]G-3' consensus core sequence.</text>
</comment>
<feature type="region of interest" description="Disordered" evidence="10">
    <location>
        <begin position="167"/>
        <end position="222"/>
    </location>
</feature>
<evidence type="ECO:0000259" key="11">
    <source>
        <dbReference type="PROSITE" id="PS50884"/>
    </source>
</evidence>
<dbReference type="PANTHER" id="PTHR31992">
    <property type="entry name" value="DOF ZINC FINGER PROTEIN DOF1.4-RELATED"/>
    <property type="match status" value="1"/>
</dbReference>
<evidence type="ECO:0000313" key="13">
    <source>
        <dbReference type="Proteomes" id="UP000436088"/>
    </source>
</evidence>
<evidence type="ECO:0000256" key="4">
    <source>
        <dbReference type="ARBA" id="ARBA00023015"/>
    </source>
</evidence>
<sequence length="222" mass="25224">MERGWKPRMETSPNCPRCGSSNTKFCYYNNYSLTQPRYFCEGCRGYWTKGGSLRNVPVGGGCRKNRRAMSDSSHIDLTLVYANFLNNQQPENKSGFEVPELRRKFNQSLQVSRLSNSNMESSIQLPEDNGLIGCLTRSDLSNENHLNNDEQIHYLVNYSLPPLPGDDSSSQDILWSSSQSSMSPSLQVTQETDLEPETHDPNQLFGNWNPFDLYSDDTVSRT</sequence>
<evidence type="ECO:0000256" key="6">
    <source>
        <dbReference type="ARBA" id="ARBA00023163"/>
    </source>
</evidence>
<reference evidence="12" key="1">
    <citation type="submission" date="2019-09" db="EMBL/GenBank/DDBJ databases">
        <title>Draft genome information of white flower Hibiscus syriacus.</title>
        <authorList>
            <person name="Kim Y.-M."/>
        </authorList>
    </citation>
    <scope>NUCLEOTIDE SEQUENCE [LARGE SCALE GENOMIC DNA]</scope>
    <source>
        <strain evidence="12">YM2019G1</strain>
    </source>
</reference>
<dbReference type="GO" id="GO:0003677">
    <property type="term" value="F:DNA binding"/>
    <property type="evidence" value="ECO:0007669"/>
    <property type="project" value="UniProtKB-UniRule"/>
</dbReference>
<feature type="domain" description="Dof-type" evidence="11">
    <location>
        <begin position="13"/>
        <end position="67"/>
    </location>
</feature>
<keyword evidence="1 9" id="KW-0479">Metal-binding</keyword>
<accession>A0A6A2ZG04</accession>
<evidence type="ECO:0000256" key="3">
    <source>
        <dbReference type="ARBA" id="ARBA00022833"/>
    </source>
</evidence>
<keyword evidence="4 9" id="KW-0805">Transcription regulation</keyword>
<dbReference type="AlphaFoldDB" id="A0A6A2ZG04"/>
<keyword evidence="13" id="KW-1185">Reference proteome</keyword>
<keyword evidence="6 9" id="KW-0804">Transcription</keyword>
<dbReference type="InterPro" id="IPR045174">
    <property type="entry name" value="Dof"/>
</dbReference>
<keyword evidence="3 9" id="KW-0862">Zinc</keyword>
<evidence type="ECO:0000256" key="2">
    <source>
        <dbReference type="ARBA" id="ARBA00022771"/>
    </source>
</evidence>
<evidence type="ECO:0000256" key="9">
    <source>
        <dbReference type="RuleBase" id="RU369094"/>
    </source>
</evidence>
<evidence type="ECO:0000256" key="7">
    <source>
        <dbReference type="ARBA" id="ARBA00023242"/>
    </source>
</evidence>
<comment type="subcellular location">
    <subcellularLocation>
        <location evidence="8 9">Nucleus</location>
    </subcellularLocation>
</comment>
<comment type="caution">
    <text evidence="12">The sequence shown here is derived from an EMBL/GenBank/DDBJ whole genome shotgun (WGS) entry which is preliminary data.</text>
</comment>
<evidence type="ECO:0000256" key="10">
    <source>
        <dbReference type="SAM" id="MobiDB-lite"/>
    </source>
</evidence>
<dbReference type="Pfam" id="PF02701">
    <property type="entry name" value="Zn_ribbon_Dof"/>
    <property type="match status" value="1"/>
</dbReference>
<keyword evidence="5 8" id="KW-0238">DNA-binding</keyword>